<keyword evidence="1" id="KW-0677">Repeat</keyword>
<dbReference type="AlphaFoldDB" id="A0A1H6D877"/>
<dbReference type="SUPFAM" id="SSF48452">
    <property type="entry name" value="TPR-like"/>
    <property type="match status" value="2"/>
</dbReference>
<gene>
    <name evidence="3" type="ORF">SAMN05216223_112217</name>
</gene>
<name>A0A1H6D877_9ACTN</name>
<dbReference type="InterPro" id="IPR050498">
    <property type="entry name" value="Ycf3"/>
</dbReference>
<dbReference type="PANTHER" id="PTHR44858:SF1">
    <property type="entry name" value="UDP-N-ACETYLGLUCOSAMINE--PEPTIDE N-ACETYLGLUCOSAMINYLTRANSFERASE SPINDLY-RELATED"/>
    <property type="match status" value="1"/>
</dbReference>
<sequence>MTADEGALQVAVERAVALARLGRYTEAEPILRKVLAADPEHYGALANLAWLLDLADRRDEAVETARLVIARWPQNTEGFYRAALCLKKEKEAAEALPLIRRAVEIAPDEGRVLRLYAQVLSDIPELLPEALPVADRAVELEPLDGESFQTRAMVLVGLRRWRDADTAMEQALNLDPTDAGYLIQAGIVKLRLGMIGAARDAFTAALRLKPSPNRVREVLGTLETQGLPAPLLDVYTLGCEALDIPDLGSPGTAGSDPELLRAQARIARSMWTAATYNHPWSKDSRDRCRALVAAMLAADPALVPARLLAAEIAGDDDRYDDLIALAEPLIAEGEATRQLFRTTVLGLEHLDRLDRALELAALARQRFPRSSETASLHGRVLAELDRHDEAVEAAAVARDLAGDNPRALTSVANIYKRLGLKDEAKAAYKAILRRSETETTALFELGSLYMIEYQDNRAAERLIERIELPDVGGDRTAVLGQIRFQLGKWEQAAADFDAAIAAPMRAPSTVPGIIVGLQLFGPPARFQPLLDRCVEIRGDGEPAEPVTIDKLRLAAFMMLKHGALPEAAEVLRQILTMDPENYEATVMAKVVADPGVPDHAEAIAVVFAPDTHDDEL</sequence>
<dbReference type="Proteomes" id="UP000236754">
    <property type="component" value="Unassembled WGS sequence"/>
</dbReference>
<dbReference type="Pfam" id="PF13432">
    <property type="entry name" value="TPR_16"/>
    <property type="match status" value="1"/>
</dbReference>
<keyword evidence="2" id="KW-0802">TPR repeat</keyword>
<keyword evidence="4" id="KW-1185">Reference proteome</keyword>
<dbReference type="PANTHER" id="PTHR44858">
    <property type="entry name" value="TETRATRICOPEPTIDE REPEAT PROTEIN 6"/>
    <property type="match status" value="1"/>
</dbReference>
<evidence type="ECO:0000313" key="4">
    <source>
        <dbReference type="Proteomes" id="UP000236754"/>
    </source>
</evidence>
<dbReference type="RefSeq" id="WP_103888489.1">
    <property type="nucleotide sequence ID" value="NZ_FNVU01000012.1"/>
</dbReference>
<evidence type="ECO:0000313" key="3">
    <source>
        <dbReference type="EMBL" id="SEG81304.1"/>
    </source>
</evidence>
<organism evidence="3 4">
    <name type="scientific">Actinacidiphila yanglinensis</name>
    <dbReference type="NCBI Taxonomy" id="310779"/>
    <lineage>
        <taxon>Bacteria</taxon>
        <taxon>Bacillati</taxon>
        <taxon>Actinomycetota</taxon>
        <taxon>Actinomycetes</taxon>
        <taxon>Kitasatosporales</taxon>
        <taxon>Streptomycetaceae</taxon>
        <taxon>Actinacidiphila</taxon>
    </lineage>
</organism>
<dbReference type="Pfam" id="PF14559">
    <property type="entry name" value="TPR_19"/>
    <property type="match status" value="1"/>
</dbReference>
<dbReference type="OrthoDB" id="4522719at2"/>
<dbReference type="EMBL" id="FNVU01000012">
    <property type="protein sequence ID" value="SEG81304.1"/>
    <property type="molecule type" value="Genomic_DNA"/>
</dbReference>
<dbReference type="InterPro" id="IPR011990">
    <property type="entry name" value="TPR-like_helical_dom_sf"/>
</dbReference>
<dbReference type="Gene3D" id="1.25.40.10">
    <property type="entry name" value="Tetratricopeptide repeat domain"/>
    <property type="match status" value="3"/>
</dbReference>
<evidence type="ECO:0000256" key="1">
    <source>
        <dbReference type="ARBA" id="ARBA00022737"/>
    </source>
</evidence>
<dbReference type="SMART" id="SM00028">
    <property type="entry name" value="TPR"/>
    <property type="match status" value="8"/>
</dbReference>
<proteinExistence type="predicted"/>
<accession>A0A1H6D877</accession>
<dbReference type="InterPro" id="IPR019734">
    <property type="entry name" value="TPR_rpt"/>
</dbReference>
<evidence type="ECO:0000256" key="2">
    <source>
        <dbReference type="ARBA" id="ARBA00022803"/>
    </source>
</evidence>
<reference evidence="3 4" key="1">
    <citation type="submission" date="2016-10" db="EMBL/GenBank/DDBJ databases">
        <authorList>
            <person name="de Groot N.N."/>
        </authorList>
    </citation>
    <scope>NUCLEOTIDE SEQUENCE [LARGE SCALE GENOMIC DNA]</scope>
    <source>
        <strain evidence="3 4">CGMCC 4.2023</strain>
    </source>
</reference>
<protein>
    <submittedName>
        <fullName evidence="3">Tetratricopeptide repeat-containing protein</fullName>
    </submittedName>
</protein>
<dbReference type="Pfam" id="PF13181">
    <property type="entry name" value="TPR_8"/>
    <property type="match status" value="1"/>
</dbReference>